<dbReference type="AlphaFoldDB" id="A0A4V6DWD6"/>
<feature type="region of interest" description="Disordered" evidence="1">
    <location>
        <begin position="45"/>
        <end position="222"/>
    </location>
</feature>
<organism evidence="2 3">
    <name type="scientific">Elsinoe australis</name>
    <dbReference type="NCBI Taxonomy" id="40998"/>
    <lineage>
        <taxon>Eukaryota</taxon>
        <taxon>Fungi</taxon>
        <taxon>Dikarya</taxon>
        <taxon>Ascomycota</taxon>
        <taxon>Pezizomycotina</taxon>
        <taxon>Dothideomycetes</taxon>
        <taxon>Dothideomycetidae</taxon>
        <taxon>Myriangiales</taxon>
        <taxon>Elsinoaceae</taxon>
        <taxon>Elsinoe</taxon>
    </lineage>
</organism>
<dbReference type="Proteomes" id="UP000308133">
    <property type="component" value="Unassembled WGS sequence"/>
</dbReference>
<dbReference type="EMBL" id="PTQR01000004">
    <property type="protein sequence ID" value="TKX27392.1"/>
    <property type="molecule type" value="Genomic_DNA"/>
</dbReference>
<proteinExistence type="predicted"/>
<feature type="compositionally biased region" description="Acidic residues" evidence="1">
    <location>
        <begin position="52"/>
        <end position="72"/>
    </location>
</feature>
<feature type="compositionally biased region" description="Polar residues" evidence="1">
    <location>
        <begin position="148"/>
        <end position="164"/>
    </location>
</feature>
<feature type="compositionally biased region" description="Low complexity" evidence="1">
    <location>
        <begin position="115"/>
        <end position="128"/>
    </location>
</feature>
<accession>A0A4V6DWD6</accession>
<reference evidence="2 3" key="1">
    <citation type="submission" date="2018-02" db="EMBL/GenBank/DDBJ databases">
        <title>Draft genome sequences of Elsinoe sp., causing black scab on jojoba.</title>
        <authorList>
            <person name="Stodart B."/>
            <person name="Jeffress S."/>
            <person name="Ash G."/>
            <person name="Arun Chinnappa K."/>
        </authorList>
    </citation>
    <scope>NUCLEOTIDE SEQUENCE [LARGE SCALE GENOMIC DNA]</scope>
    <source>
        <strain evidence="2 3">Hillstone_2</strain>
    </source>
</reference>
<evidence type="ECO:0008006" key="4">
    <source>
        <dbReference type="Google" id="ProtNLM"/>
    </source>
</evidence>
<feature type="compositionally biased region" description="Polar residues" evidence="1">
    <location>
        <begin position="172"/>
        <end position="203"/>
    </location>
</feature>
<feature type="compositionally biased region" description="Low complexity" evidence="1">
    <location>
        <begin position="207"/>
        <end position="221"/>
    </location>
</feature>
<sequence>MGNDDRTLKQRVQAFRANKDSADIPPERQHLQGLSAFKLYKESELPTRLDNEDQATSEDILEAPESVAEEADSPVMADSTFGVQSLSEALENAFPDALAEDNQSTQSSPHFKALSEMSGTSSSPSPATSRKRKANPVHPKILAAGQRIISSESKPARPKSTTSDAKPHSPAQAASTPTTFQERLRTMSNTSAHTPSSGLSITPNLDPLVGLPPGSGSPRSVRLSDDDAISFDDSASQVILSSSGDEDEEELGLADTKTVPMSVGPQLVMPSVLLPARRPFTERGKQLGRMRIFMAGHTEPEKTSLIHDIVETCQDIVHADAPRAVSPYMRETRCSTKPHPTWSSEVVNEARKSRRQSLDNSLLERNISFVEIAAPLENESATHGNIAIRYLEDRFRQTLGVRDLDDSELLSMFTYGGGLYPDIMLYVLEGEPTHSEQEVLARLASLSNVLLVNADRDEQSSTSAPYVRSLEDALDKAQVKCISLEPTPGPLKSTNRPSTFSGDMVANLFDPQTMQKLRYAATQKLLTWRRSHPQSLAASPLLPNLSNLPSDLNLSALAPPTQTCSTISSPSGVLVPYPDSSFYRTADTVGSASPALSGHTIDSVSRANSALALATLGEPHPHSAHQENDIKEVRLAQWALDLQKSLEEERRRQTSRWTGLSAPIDCSSAAKRDGSQGAVVRCGSQEGRRCGSSQEKSARKQGRRELLCADVYDPLGILRMRQSFRRNGLPIMLRIVGIGSAIGTMALWMSRNWEEVRGWFAWTGLVPEPVPESRLEYAMGWSGDVQGLRSVYEGWGLRGLVDRAVEEVGRLRPVGW</sequence>
<name>A0A4V6DWD6_9PEZI</name>
<comment type="caution">
    <text evidence="2">The sequence shown here is derived from an EMBL/GenBank/DDBJ whole genome shotgun (WGS) entry which is preliminary data.</text>
</comment>
<gene>
    <name evidence="2" type="ORF">C1H76_0229</name>
</gene>
<protein>
    <recommendedName>
        <fullName evidence="4">Septin-type G domain-containing protein</fullName>
    </recommendedName>
</protein>
<evidence type="ECO:0000313" key="2">
    <source>
        <dbReference type="EMBL" id="TKX27392.1"/>
    </source>
</evidence>
<evidence type="ECO:0000256" key="1">
    <source>
        <dbReference type="SAM" id="MobiDB-lite"/>
    </source>
</evidence>
<evidence type="ECO:0000313" key="3">
    <source>
        <dbReference type="Proteomes" id="UP000308133"/>
    </source>
</evidence>